<organism evidence="1 2">
    <name type="scientific">Fusobacterium animalis ATCC 51191</name>
    <dbReference type="NCBI Taxonomy" id="997347"/>
    <lineage>
        <taxon>Bacteria</taxon>
        <taxon>Fusobacteriati</taxon>
        <taxon>Fusobacteriota</taxon>
        <taxon>Fusobacteriia</taxon>
        <taxon>Fusobacteriales</taxon>
        <taxon>Fusobacteriaceae</taxon>
        <taxon>Fusobacterium</taxon>
    </lineage>
</organism>
<proteinExistence type="predicted"/>
<dbReference type="Proteomes" id="UP000005392">
    <property type="component" value="Unassembled WGS sequence"/>
</dbReference>
<dbReference type="EMBL" id="AFQD01000358">
    <property type="protein sequence ID" value="EGQ78949.1"/>
    <property type="molecule type" value="Genomic_DNA"/>
</dbReference>
<name>F9EQ17_9FUSO</name>
<gene>
    <name evidence="1" type="primary">glnA</name>
    <name evidence="1" type="ORF">HMPREF9094_2022</name>
</gene>
<dbReference type="Gene3D" id="1.20.120.1560">
    <property type="match status" value="1"/>
</dbReference>
<evidence type="ECO:0000313" key="1">
    <source>
        <dbReference type="EMBL" id="EGQ78949.1"/>
    </source>
</evidence>
<keyword evidence="2" id="KW-1185">Reference proteome</keyword>
<evidence type="ECO:0000313" key="2">
    <source>
        <dbReference type="Proteomes" id="UP000005392"/>
    </source>
</evidence>
<keyword evidence="1" id="KW-0436">Ligase</keyword>
<dbReference type="PATRIC" id="fig|997347.4.peg.1871"/>
<comment type="caution">
    <text evidence="1">The sequence shown here is derived from an EMBL/GenBank/DDBJ whole genome shotgun (WGS) entry which is preliminary data.</text>
</comment>
<protein>
    <submittedName>
        <fullName evidence="1">Glutamate-ammonia ligase</fullName>
        <ecNumber evidence="1">6.3.1.2</ecNumber>
    </submittedName>
</protein>
<accession>F9EQ17</accession>
<dbReference type="GO" id="GO:0004356">
    <property type="term" value="F:glutamine synthetase activity"/>
    <property type="evidence" value="ECO:0007669"/>
    <property type="project" value="UniProtKB-EC"/>
</dbReference>
<dbReference type="EC" id="6.3.1.2" evidence="1"/>
<dbReference type="HOGENOM" id="CLU_2806267_0_0_0"/>
<dbReference type="AlphaFoldDB" id="F9EQ17"/>
<sequence length="67" mass="7965">MLIFTDKLEENLASAIKIEDLYQRARFYANEVKPTLEKLREKVDKLEEKIATDAWPIPSYYDLLFNL</sequence>
<reference evidence="1 2" key="1">
    <citation type="submission" date="2011-05" db="EMBL/GenBank/DDBJ databases">
        <authorList>
            <person name="Muzny D."/>
            <person name="Qin X."/>
            <person name="Deng J."/>
            <person name="Jiang H."/>
            <person name="Liu Y."/>
            <person name="Qu J."/>
            <person name="Song X.-Z."/>
            <person name="Zhang L."/>
            <person name="Thornton R."/>
            <person name="Coyle M."/>
            <person name="Francisco L."/>
            <person name="Jackson L."/>
            <person name="Javaid M."/>
            <person name="Korchina V."/>
            <person name="Kovar C."/>
            <person name="Mata R."/>
            <person name="Mathew T."/>
            <person name="Ngo R."/>
            <person name="Nguyen L."/>
            <person name="Nguyen N."/>
            <person name="Okwuonu G."/>
            <person name="Ongeri F."/>
            <person name="Pham C."/>
            <person name="Simmons D."/>
            <person name="Wilczek-Boney K."/>
            <person name="Hale W."/>
            <person name="Jakkamsetti A."/>
            <person name="Pham P."/>
            <person name="Ruth R."/>
            <person name="San Lucas F."/>
            <person name="Warren J."/>
            <person name="Zhang J."/>
            <person name="Zhao Z."/>
            <person name="Zhou C."/>
            <person name="Zhu D."/>
            <person name="Lee S."/>
            <person name="Bess C."/>
            <person name="Blankenburg K."/>
            <person name="Forbes L."/>
            <person name="Fu Q."/>
            <person name="Gubbala S."/>
            <person name="Hirani K."/>
            <person name="Jayaseelan J.C."/>
            <person name="Lara F."/>
            <person name="Munidasa M."/>
            <person name="Palculict T."/>
            <person name="Patil S."/>
            <person name="Pu L.-L."/>
            <person name="Saada N."/>
            <person name="Tang L."/>
            <person name="Weissenberger G."/>
            <person name="Zhu Y."/>
            <person name="Hemphill L."/>
            <person name="Shang Y."/>
            <person name="Youmans B."/>
            <person name="Ayvaz T."/>
            <person name="Ross M."/>
            <person name="Santibanez J."/>
            <person name="Aqrawi P."/>
            <person name="Gross S."/>
            <person name="Joshi V."/>
            <person name="Fowler G."/>
            <person name="Nazareth L."/>
            <person name="Reid J."/>
            <person name="Worley K."/>
            <person name="Petrosino J."/>
            <person name="Highlander S."/>
            <person name="Gibbs R."/>
        </authorList>
    </citation>
    <scope>NUCLEOTIDE SEQUENCE [LARGE SCALE GENOMIC DNA]</scope>
    <source>
        <strain evidence="1 2">ATCC 51191</strain>
    </source>
</reference>